<evidence type="ECO:0000313" key="2">
    <source>
        <dbReference type="RefSeq" id="XP_013384243.1"/>
    </source>
</evidence>
<reference evidence="2" key="1">
    <citation type="journal article" date="2015" name="Nat. Commun.">
        <title>The Lingula genome provides insights into brachiopod evolution and the origin of phosphate biomineralization.</title>
        <authorList>
            <person name="Luo Y.J."/>
            <person name="Takeuchi T."/>
            <person name="Koyanagi R."/>
            <person name="Yamada L."/>
            <person name="Kanda M."/>
            <person name="Khalturina M."/>
            <person name="Fujie M."/>
            <person name="Yamasaki S.I."/>
            <person name="Endo K."/>
            <person name="Satoh N."/>
        </authorList>
    </citation>
    <scope>NUCLEOTIDE SEQUENCE</scope>
</reference>
<reference evidence="2" key="2">
    <citation type="submission" date="2025-08" db="UniProtKB">
        <authorList>
            <consortium name="RefSeq"/>
        </authorList>
    </citation>
    <scope>IDENTIFICATION</scope>
</reference>
<dbReference type="InParanoid" id="A0A1S3HDX4"/>
<proteinExistence type="predicted"/>
<dbReference type="AlphaFoldDB" id="A0A1S3HDX4"/>
<protein>
    <submittedName>
        <fullName evidence="2">Uncharacterized protein LOC106154444</fullName>
    </submittedName>
</protein>
<name>A0A1S3HDX4_LINAN</name>
<dbReference type="Proteomes" id="UP000085678">
    <property type="component" value="Unplaced"/>
</dbReference>
<dbReference type="RefSeq" id="XP_013384243.1">
    <property type="nucleotide sequence ID" value="XM_013528789.1"/>
</dbReference>
<dbReference type="KEGG" id="lak:106154444"/>
<organism evidence="1 2">
    <name type="scientific">Lingula anatina</name>
    <name type="common">Brachiopod</name>
    <name type="synonym">Lingula unguis</name>
    <dbReference type="NCBI Taxonomy" id="7574"/>
    <lineage>
        <taxon>Eukaryota</taxon>
        <taxon>Metazoa</taxon>
        <taxon>Spiralia</taxon>
        <taxon>Lophotrochozoa</taxon>
        <taxon>Brachiopoda</taxon>
        <taxon>Linguliformea</taxon>
        <taxon>Lingulata</taxon>
        <taxon>Lingulida</taxon>
        <taxon>Linguloidea</taxon>
        <taxon>Lingulidae</taxon>
        <taxon>Lingula</taxon>
    </lineage>
</organism>
<evidence type="ECO:0000313" key="1">
    <source>
        <dbReference type="Proteomes" id="UP000085678"/>
    </source>
</evidence>
<keyword evidence="1" id="KW-1185">Reference proteome</keyword>
<accession>A0A1S3HDX4</accession>
<dbReference type="GeneID" id="106154444"/>
<sequence length="707" mass="81676">MSLAAFRRAVSRILFQGRSCLPPKQPLLYSARKFCHTNGSGENVREAVYQSISEGYSQNTADGLNFGDNCHNHSTSSKSGPAQAEACSRFFSLIQQHITLSPVPTAATSDLFKNRDPQDIVSEFESNPDYADNAYQVLQYLYADLCLRQPETGSGFLNRVVIEDLKLLALYEHMLLKLEILKDLEMREHISHISLYPQFVEDPDRKLGVVLEKAVIQAWPTLSLPEQLQSTRAMYELSKLDNRYYLKEATEKLISDIEGMHNIPKEFHFRIFMAIVNQAELRLKHGEKNILLSLKLLEQSLAKLHILESKFLIVYLELMHLLQLPVALPALKYSVSVLQNEQSLPLVDQLLSTYFNKQCDSRSKVSDHLLSEIENVILNSMHLLDIRAKIWYAYKLSQQNYRCELIYSAIRLSFPDNLGALKDSTLEASDCLHWMKCLVKMNCGDDTSLRRIFTLLQQDYLERLRLSENWEESIGFLISLLEHWFVACVSGQCDMEVSEWDPLLRNFFSEAFQRKLEDGIPTHDSYVEPLLKIYGYLELQKNTQYTNQIPRHQFEIPVIRDAILKTQWLKLDLMSEMPFAVARAIDREVRLGTLPHFGLVYIEFILDTVGTPVLVPPDKIKPVMLGCQQTRLPEGWRRIAVRVMRHEDYTWDKKELIVPEACRTKVLEKLGFTVLHVPPELTEKWDLREFLEEQLGVYGWKPSDEAL</sequence>
<gene>
    <name evidence="2" type="primary">LOC106154444</name>
</gene>